<dbReference type="EMBL" id="FQ790350">
    <property type="protein sequence ID" value="CCD54274.1"/>
    <property type="molecule type" value="Genomic_DNA"/>
</dbReference>
<name>G2YRM6_BOTF4</name>
<evidence type="ECO:0000313" key="1">
    <source>
        <dbReference type="EMBL" id="CCD54274.1"/>
    </source>
</evidence>
<protein>
    <submittedName>
        <fullName evidence="1">Uncharacterized protein</fullName>
    </submittedName>
</protein>
<evidence type="ECO:0000313" key="2">
    <source>
        <dbReference type="Proteomes" id="UP000008177"/>
    </source>
</evidence>
<accession>G2YRM6</accession>
<proteinExistence type="predicted"/>
<organism evidence="1 2">
    <name type="scientific">Botryotinia fuckeliana (strain T4)</name>
    <name type="common">Noble rot fungus</name>
    <name type="synonym">Botrytis cinerea</name>
    <dbReference type="NCBI Taxonomy" id="999810"/>
    <lineage>
        <taxon>Eukaryota</taxon>
        <taxon>Fungi</taxon>
        <taxon>Dikarya</taxon>
        <taxon>Ascomycota</taxon>
        <taxon>Pezizomycotina</taxon>
        <taxon>Leotiomycetes</taxon>
        <taxon>Helotiales</taxon>
        <taxon>Sclerotiniaceae</taxon>
        <taxon>Botrytis</taxon>
    </lineage>
</organism>
<reference evidence="2" key="1">
    <citation type="journal article" date="2011" name="PLoS Genet.">
        <title>Genomic analysis of the necrotrophic fungal pathogens Sclerotinia sclerotiorum and Botrytis cinerea.</title>
        <authorList>
            <person name="Amselem J."/>
            <person name="Cuomo C.A."/>
            <person name="van Kan J.A."/>
            <person name="Viaud M."/>
            <person name="Benito E.P."/>
            <person name="Couloux A."/>
            <person name="Coutinho P.M."/>
            <person name="de Vries R.P."/>
            <person name="Dyer P.S."/>
            <person name="Fillinger S."/>
            <person name="Fournier E."/>
            <person name="Gout L."/>
            <person name="Hahn M."/>
            <person name="Kohn L."/>
            <person name="Lapalu N."/>
            <person name="Plummer K.M."/>
            <person name="Pradier J.M."/>
            <person name="Quevillon E."/>
            <person name="Sharon A."/>
            <person name="Simon A."/>
            <person name="ten Have A."/>
            <person name="Tudzynski B."/>
            <person name="Tudzynski P."/>
            <person name="Wincker P."/>
            <person name="Andrew M."/>
            <person name="Anthouard V."/>
            <person name="Beever R.E."/>
            <person name="Beffa R."/>
            <person name="Benoit I."/>
            <person name="Bouzid O."/>
            <person name="Brault B."/>
            <person name="Chen Z."/>
            <person name="Choquer M."/>
            <person name="Collemare J."/>
            <person name="Cotton P."/>
            <person name="Danchin E.G."/>
            <person name="Da Silva C."/>
            <person name="Gautier A."/>
            <person name="Giraud C."/>
            <person name="Giraud T."/>
            <person name="Gonzalez C."/>
            <person name="Grossetete S."/>
            <person name="Guldener U."/>
            <person name="Henrissat B."/>
            <person name="Howlett B.J."/>
            <person name="Kodira C."/>
            <person name="Kretschmer M."/>
            <person name="Lappartient A."/>
            <person name="Leroch M."/>
            <person name="Levis C."/>
            <person name="Mauceli E."/>
            <person name="Neuveglise C."/>
            <person name="Oeser B."/>
            <person name="Pearson M."/>
            <person name="Poulain J."/>
            <person name="Poussereau N."/>
            <person name="Quesneville H."/>
            <person name="Rascle C."/>
            <person name="Schumacher J."/>
            <person name="Segurens B."/>
            <person name="Sexton A."/>
            <person name="Silva E."/>
            <person name="Sirven C."/>
            <person name="Soanes D.M."/>
            <person name="Talbot N.J."/>
            <person name="Templeton M."/>
            <person name="Yandava C."/>
            <person name="Yarden O."/>
            <person name="Zeng Q."/>
            <person name="Rollins J.A."/>
            <person name="Lebrun M.H."/>
            <person name="Dickman M."/>
        </authorList>
    </citation>
    <scope>NUCLEOTIDE SEQUENCE [LARGE SCALE GENOMIC DNA]</scope>
    <source>
        <strain evidence="2">T4</strain>
    </source>
</reference>
<dbReference type="InParanoid" id="G2YRM6"/>
<gene>
    <name evidence="1" type="ORF">BofuT4_P129740.1</name>
</gene>
<dbReference type="Proteomes" id="UP000008177">
    <property type="component" value="Unplaced contigs"/>
</dbReference>
<dbReference type="HOGENOM" id="CLU_2158007_0_0_1"/>
<dbReference type="AlphaFoldDB" id="G2YRM6"/>
<sequence length="111" mass="12213">MSEHYSIWSLNPRDPRLDAVPSGTSSLLSELTLLHVENNSVPVVQQAVGYTLNGKLSRRTTRVHLTYHSRLAFLGAFGGVASYPKAILGFQLNDRGLTLFSQTSLDFHNVG</sequence>